<dbReference type="KEGG" id="pgs:CPT03_16745"/>
<evidence type="ECO:0000313" key="1">
    <source>
        <dbReference type="EMBL" id="ATP57995.1"/>
    </source>
</evidence>
<dbReference type="RefSeq" id="WP_099439903.1">
    <property type="nucleotide sequence ID" value="NZ_CP024091.1"/>
</dbReference>
<organism evidence="1 2">
    <name type="scientific">Pedobacter ginsengisoli</name>
    <dbReference type="NCBI Taxonomy" id="363852"/>
    <lineage>
        <taxon>Bacteria</taxon>
        <taxon>Pseudomonadati</taxon>
        <taxon>Bacteroidota</taxon>
        <taxon>Sphingobacteriia</taxon>
        <taxon>Sphingobacteriales</taxon>
        <taxon>Sphingobacteriaceae</taxon>
        <taxon>Pedobacter</taxon>
    </lineage>
</organism>
<gene>
    <name evidence="1" type="ORF">CPT03_16745</name>
</gene>
<keyword evidence="2" id="KW-1185">Reference proteome</keyword>
<reference evidence="1 2" key="1">
    <citation type="submission" date="2017-10" db="EMBL/GenBank/DDBJ databases">
        <title>Whole genome of Pedobacter ginsengisoli T01R-27 isolated from tomato rhizosphere.</title>
        <authorList>
            <person name="Weon H.-Y."/>
            <person name="Lee S.A."/>
            <person name="Sang M.K."/>
            <person name="Song J."/>
        </authorList>
    </citation>
    <scope>NUCLEOTIDE SEQUENCE [LARGE SCALE GENOMIC DNA]</scope>
    <source>
        <strain evidence="1 2">T01R-27</strain>
    </source>
</reference>
<evidence type="ECO:0008006" key="3">
    <source>
        <dbReference type="Google" id="ProtNLM"/>
    </source>
</evidence>
<dbReference type="EMBL" id="CP024091">
    <property type="protein sequence ID" value="ATP57995.1"/>
    <property type="molecule type" value="Genomic_DNA"/>
</dbReference>
<name>A0A2D1U8Q1_9SPHI</name>
<accession>A0A2D1U8Q1</accession>
<protein>
    <recommendedName>
        <fullName evidence="3">Lipopolysaccharide biosynthesis protein</fullName>
    </recommendedName>
</protein>
<dbReference type="OrthoDB" id="3251881at2"/>
<proteinExistence type="predicted"/>
<dbReference type="AlphaFoldDB" id="A0A2D1U8Q1"/>
<evidence type="ECO:0000313" key="2">
    <source>
        <dbReference type="Proteomes" id="UP000223749"/>
    </source>
</evidence>
<sequence>MMNNMGHGLRGKRILFVGPVFHDYHLIIINKLKEMGAEVSFFPERSYKMGFKLINNLLPQQLGTYQKIHYRKANLSSNYDYLFVIRGFMMPAEFVNKFKELNPLAKLIMYQWDSEIANPFSHLLELFDFTYSFDFEDCKTFPGLKYLPLFYSDDVTNYAKNKTNAEFDFFFMGFFFPERYKALLRFRDFATANNYKLKGFLYMPLTSYIKEILKGAKIDRTVVSLKPMRRNDYLAFLGNTKVMVDVSNPNQTGLAMRVIESLATNTKVLTNNFRLMEDSKIYDQTSIAFFDDNAPIVDSSFLKVDQEDLRNRVLSIKHWLELIFMKG</sequence>
<dbReference type="Proteomes" id="UP000223749">
    <property type="component" value="Chromosome"/>
</dbReference>